<evidence type="ECO:0000256" key="1">
    <source>
        <dbReference type="SAM" id="Coils"/>
    </source>
</evidence>
<protein>
    <recommendedName>
        <fullName evidence="5">Viral A-type inclusion protein</fullName>
    </recommendedName>
</protein>
<keyword evidence="2" id="KW-0732">Signal</keyword>
<dbReference type="OrthoDB" id="186462at2759"/>
<keyword evidence="4" id="KW-1185">Reference proteome</keyword>
<keyword evidence="1" id="KW-0175">Coiled coil</keyword>
<sequence length="1374" mass="162062">MLTNYIALLCVKNLFVLKLELDDSTDSEKQRLTKILLAKGHISPNNLKIWSRLFNLTVEKNSDTWEKLLIESQKEWWNSDSFGDKCPGKCYHRKALWFLYPSRYRKMPKQFYNVFKGQVELTVGNFLFDNKCWDKDTKNELCGYIGDPKSDLSEWNWLLTLLIKIPSEYGIKTEPNEDEKSFSQSEEIGNGNELLKHNLEYCISCVGWDTLLVKHRNKIKILDDLYGFIQTTLETLNRVIKKKKSINETHIKTLRKTVGKEIDEEVWKSSLERFENVKQISTNFDIVAREYFKTTPSGLQEFHDYIKLDHYCLADIEANCAEEMKLLDSYKNELQLMTDRAKSKVFCEMWADQRSVYRQNPISTIHDFMNVFKQANLDWEHLTSTIEENNLPYSDLEWYNSINWELEISMLFPKLKPEEKDKLQKNKTSEIKKATDLQKTRHCWQVLKQLTEIIQNAHEKKSDIKCDETWSKFLEQFEVIDKLEKNKQILIREVSKHYDACVKCFGDIAESANVKNEKKIRELVSNEIFTNKQQFEYAACRIDNSRNKSFRLLAGELREINEILQTKIWDCNFPSMSALAKAVFNLFEESNDQFQKKLEGFLKVDFDEFLRIGKEGDQLSVMRCYKQIQQVQQIGRWVLSDYKTLLSSEQKKEIEAIIMQFDICKDIYGIRMDYWEQGGRNKIGDLILQTKDSTECFGNCKQEWINELDKWKSFCVELRYNYPGLTYFTMNEAQHLIEMINQILKLDEQYRDAFISKYILPYFRRLDYGLQDASKMLNEWKGMSDKEPLKSLGKIVSTIWKNSSNNKIISGRNAQITSLCQGKPNLIISMNKKNLLQFWIYNTQVSLYCLVWPEKLAMKTQAKAIKLLQRMLLHQCKLQQVQWYLFAVVSSNMENDVAVALRLFQSEFTFNESNASIDVEEALYTKQLDSFLNDKSNRKPFVQLYKSEHIGMGKTWRIQEDIKEYQKERKLEKIYVRFNSSDIDWELIVNTFWPYHSCKLDNLDNIRNLQTSISQLKDALVVYHLDISSCVNEDMNDFLFQLLYLQHIDTDCSSFYMNPNMAFFVEIPSQFHSLEDTANNVLYTLFPESNFPTIIVDEVSNPFQLGNEAQNCIKWILQTKKSEPITISDKDMTDFIKSYFALVRPYPLNYTILFKFLSTQFKLLSDFNDPKCSDQFRYKQEATKCVIAIAQELFANTNTKGDDTQFCLCKKLNRSESFYLINHNGIEYIDKCFHCVNVFFFFFCDKHFMVCKKGSLSLLIPTADKVNAKARADLKKAKIILISWKEETKRMWDIFFGVMDVHSFFYDEIILKTKQERIDILCHMVGVPKERRKEIKKTLCEGEFKHYVLTYDNILKMTTILLNIRSDLPVLHYI</sequence>
<evidence type="ECO:0000313" key="4">
    <source>
        <dbReference type="Proteomes" id="UP000023152"/>
    </source>
</evidence>
<name>X6M1X7_RETFI</name>
<proteinExistence type="predicted"/>
<gene>
    <name evidence="3" type="ORF">RFI_29527</name>
</gene>
<organism evidence="3 4">
    <name type="scientific">Reticulomyxa filosa</name>
    <dbReference type="NCBI Taxonomy" id="46433"/>
    <lineage>
        <taxon>Eukaryota</taxon>
        <taxon>Sar</taxon>
        <taxon>Rhizaria</taxon>
        <taxon>Retaria</taxon>
        <taxon>Foraminifera</taxon>
        <taxon>Monothalamids</taxon>
        <taxon>Reticulomyxidae</taxon>
        <taxon>Reticulomyxa</taxon>
    </lineage>
</organism>
<feature type="coiled-coil region" evidence="1">
    <location>
        <begin position="447"/>
        <end position="500"/>
    </location>
</feature>
<evidence type="ECO:0008006" key="5">
    <source>
        <dbReference type="Google" id="ProtNLM"/>
    </source>
</evidence>
<evidence type="ECO:0000256" key="2">
    <source>
        <dbReference type="SAM" id="SignalP"/>
    </source>
</evidence>
<reference evidence="3 4" key="1">
    <citation type="journal article" date="2013" name="Curr. Biol.">
        <title>The Genome of the Foraminiferan Reticulomyxa filosa.</title>
        <authorList>
            <person name="Glockner G."/>
            <person name="Hulsmann N."/>
            <person name="Schleicher M."/>
            <person name="Noegel A.A."/>
            <person name="Eichinger L."/>
            <person name="Gallinger C."/>
            <person name="Pawlowski J."/>
            <person name="Sierra R."/>
            <person name="Euteneuer U."/>
            <person name="Pillet L."/>
            <person name="Moustafa A."/>
            <person name="Platzer M."/>
            <person name="Groth M."/>
            <person name="Szafranski K."/>
            <person name="Schliwa M."/>
        </authorList>
    </citation>
    <scope>NUCLEOTIDE SEQUENCE [LARGE SCALE GENOMIC DNA]</scope>
</reference>
<dbReference type="EMBL" id="ASPP01025640">
    <property type="protein sequence ID" value="ETO07864.1"/>
    <property type="molecule type" value="Genomic_DNA"/>
</dbReference>
<feature type="signal peptide" evidence="2">
    <location>
        <begin position="1"/>
        <end position="18"/>
    </location>
</feature>
<feature type="chain" id="PRO_5004975554" description="Viral A-type inclusion protein" evidence="2">
    <location>
        <begin position="19"/>
        <end position="1374"/>
    </location>
</feature>
<dbReference type="Proteomes" id="UP000023152">
    <property type="component" value="Unassembled WGS sequence"/>
</dbReference>
<accession>X6M1X7</accession>
<feature type="coiled-coil region" evidence="1">
    <location>
        <begin position="313"/>
        <end position="340"/>
    </location>
</feature>
<evidence type="ECO:0000313" key="3">
    <source>
        <dbReference type="EMBL" id="ETO07864.1"/>
    </source>
</evidence>
<comment type="caution">
    <text evidence="3">The sequence shown here is derived from an EMBL/GenBank/DDBJ whole genome shotgun (WGS) entry which is preliminary data.</text>
</comment>